<proteinExistence type="predicted"/>
<gene>
    <name evidence="2" type="ORF">A9D14_04780</name>
</gene>
<evidence type="ECO:0000313" key="3">
    <source>
        <dbReference type="Proteomes" id="UP000195807"/>
    </source>
</evidence>
<name>A0A1Z1FEV5_9SPHN</name>
<evidence type="ECO:0000256" key="1">
    <source>
        <dbReference type="SAM" id="MobiDB-lite"/>
    </source>
</evidence>
<organism evidence="2 3">
    <name type="scientific">Croceicoccus marinus</name>
    <dbReference type="NCBI Taxonomy" id="450378"/>
    <lineage>
        <taxon>Bacteria</taxon>
        <taxon>Pseudomonadati</taxon>
        <taxon>Pseudomonadota</taxon>
        <taxon>Alphaproteobacteria</taxon>
        <taxon>Sphingomonadales</taxon>
        <taxon>Erythrobacteraceae</taxon>
        <taxon>Croceicoccus</taxon>
    </lineage>
</organism>
<feature type="compositionally biased region" description="Polar residues" evidence="1">
    <location>
        <begin position="10"/>
        <end position="27"/>
    </location>
</feature>
<dbReference type="AlphaFoldDB" id="A0A1Z1FEV5"/>
<sequence length="56" mass="5925">MGELSDKVKGNTNEAIGKAKQQSGNPETRNEGRKQEVKGEGQQVKGKVEGALGNDV</sequence>
<keyword evidence="3" id="KW-1185">Reference proteome</keyword>
<dbReference type="OrthoDB" id="7226109at2"/>
<reference evidence="2 3" key="1">
    <citation type="submission" date="2017-01" db="EMBL/GenBank/DDBJ databases">
        <title>Complete genome sequence of esterase-producing bacterium Croceicoccus marinus E4A9.</title>
        <authorList>
            <person name="Wu Y.-H."/>
            <person name="Cheng H."/>
            <person name="Xu L."/>
            <person name="Huo Y.-Y."/>
            <person name="Wang C.-S."/>
            <person name="Xu X.-W."/>
        </authorList>
    </citation>
    <scope>NUCLEOTIDE SEQUENCE [LARGE SCALE GENOMIC DNA]</scope>
    <source>
        <strain evidence="2 3">E4A9</strain>
    </source>
</reference>
<feature type="region of interest" description="Disordered" evidence="1">
    <location>
        <begin position="1"/>
        <end position="56"/>
    </location>
</feature>
<accession>A0A1Z1FEV5</accession>
<dbReference type="STRING" id="450378.GCA_001661675_00957"/>
<dbReference type="RefSeq" id="WP_066848280.1">
    <property type="nucleotide sequence ID" value="NZ_CP019602.1"/>
</dbReference>
<dbReference type="KEGG" id="cman:A9D14_04780"/>
<dbReference type="EMBL" id="CP019602">
    <property type="protein sequence ID" value="ARU17253.1"/>
    <property type="molecule type" value="Genomic_DNA"/>
</dbReference>
<protein>
    <submittedName>
        <fullName evidence="2">CsbD family protein</fullName>
    </submittedName>
</protein>
<feature type="compositionally biased region" description="Basic and acidic residues" evidence="1">
    <location>
        <begin position="28"/>
        <end position="39"/>
    </location>
</feature>
<dbReference type="Proteomes" id="UP000195807">
    <property type="component" value="Chromosome"/>
</dbReference>
<evidence type="ECO:0000313" key="2">
    <source>
        <dbReference type="EMBL" id="ARU17253.1"/>
    </source>
</evidence>